<evidence type="ECO:0000313" key="4">
    <source>
        <dbReference type="EMBL" id="GAS86872.1"/>
    </source>
</evidence>
<dbReference type="Gene3D" id="3.40.50.720">
    <property type="entry name" value="NAD(P)-binding Rossmann-like Domain"/>
    <property type="match status" value="1"/>
</dbReference>
<dbReference type="SUPFAM" id="SSF51735">
    <property type="entry name" value="NAD(P)-binding Rossmann-fold domains"/>
    <property type="match status" value="1"/>
</dbReference>
<keyword evidence="2" id="KW-0521">NADP</keyword>
<gene>
    <name evidence="4" type="ORF">RMCB_0968</name>
</gene>
<feature type="domain" description="NmrA-like" evidence="3">
    <location>
        <begin position="5"/>
        <end position="251"/>
    </location>
</feature>
<reference evidence="5" key="2">
    <citation type="submission" date="2016-02" db="EMBL/GenBank/DDBJ databases">
        <title>Draft genome sequence of five rapidly growing Mycobacterium species.</title>
        <authorList>
            <person name="Katahira K."/>
            <person name="Gotou Y."/>
            <person name="Iida K."/>
            <person name="Ogura Y."/>
            <person name="Hayashi T."/>
        </authorList>
    </citation>
    <scope>NUCLEOTIDE SEQUENCE [LARGE SCALE GENOMIC DNA]</scope>
    <source>
        <strain evidence="5">JCM15654</strain>
    </source>
</reference>
<dbReference type="STRING" id="146020.RMCB_0968"/>
<dbReference type="Pfam" id="PF05368">
    <property type="entry name" value="NmrA"/>
    <property type="match status" value="1"/>
</dbReference>
<dbReference type="Proteomes" id="UP000069620">
    <property type="component" value="Unassembled WGS sequence"/>
</dbReference>
<dbReference type="AlphaFoldDB" id="A0A100VVN6"/>
<accession>A0A100VVN6</accession>
<comment type="similarity">
    <text evidence="1">Belongs to the NmrA-type oxidoreductase family.</text>
</comment>
<reference evidence="5" key="1">
    <citation type="journal article" date="2016" name="Genome Announc.">
        <title>Draft Genome Sequences of Five Rapidly Growing Mycobacterium Species, M. thermoresistibile, M. fortuitum subsp. acetamidolyticum, M. canariasense, M. brisbanense, and M. novocastrense.</title>
        <authorList>
            <person name="Katahira K."/>
            <person name="Ogura Y."/>
            <person name="Gotoh Y."/>
            <person name="Hayashi T."/>
        </authorList>
    </citation>
    <scope>NUCLEOTIDE SEQUENCE [LARGE SCALE GENOMIC DNA]</scope>
    <source>
        <strain evidence="5">JCM15654</strain>
    </source>
</reference>
<evidence type="ECO:0000259" key="3">
    <source>
        <dbReference type="Pfam" id="PF05368"/>
    </source>
</evidence>
<sequence>MPATYAVIGATGATGGAVAAALQHRGSHVRAVTRNPHSPRAQHLSQTGVEVATADLADIDALVRAFADATGVFAVTTPFEDGPDAELEQGLNMVTAAAKAQVPHLVFSSVANADQHTGIPHFESKAAIETALAESGVPYTIVGPTYFYDNMLGGLDELRTGRFSLPIPPTTPLQQLSRRDLGRFVATVLHDPQRFIGSRIDVASDAPTPRQMTAALEQSVGRPIELITLDPARIGSPDMRAMFTYLSEHGYSADIVRLRQTYPEIGWQRFEDWLDETVTG</sequence>
<dbReference type="InterPro" id="IPR036291">
    <property type="entry name" value="NAD(P)-bd_dom_sf"/>
</dbReference>
<dbReference type="PANTHER" id="PTHR42748">
    <property type="entry name" value="NITROGEN METABOLITE REPRESSION PROTEIN NMRA FAMILY MEMBER"/>
    <property type="match status" value="1"/>
</dbReference>
<dbReference type="InterPro" id="IPR051164">
    <property type="entry name" value="NmrA-like_oxidored"/>
</dbReference>
<dbReference type="CDD" id="cd05251">
    <property type="entry name" value="NmrA_like_SDR_a"/>
    <property type="match status" value="1"/>
</dbReference>
<dbReference type="InterPro" id="IPR008030">
    <property type="entry name" value="NmrA-like"/>
</dbReference>
<protein>
    <submittedName>
        <fullName evidence="4">NmrA family transcriptional regulator</fullName>
    </submittedName>
</protein>
<dbReference type="Gene3D" id="3.90.25.10">
    <property type="entry name" value="UDP-galactose 4-epimerase, domain 1"/>
    <property type="match status" value="1"/>
</dbReference>
<dbReference type="PANTHER" id="PTHR42748:SF7">
    <property type="entry name" value="NMRA LIKE REDOX SENSOR 1-RELATED"/>
    <property type="match status" value="1"/>
</dbReference>
<dbReference type="EMBL" id="BCSX01000011">
    <property type="protein sequence ID" value="GAS86872.1"/>
    <property type="molecule type" value="Genomic_DNA"/>
</dbReference>
<evidence type="ECO:0000256" key="1">
    <source>
        <dbReference type="ARBA" id="ARBA00006328"/>
    </source>
</evidence>
<evidence type="ECO:0000256" key="2">
    <source>
        <dbReference type="ARBA" id="ARBA00022857"/>
    </source>
</evidence>
<proteinExistence type="inferred from homology"/>
<evidence type="ECO:0000313" key="5">
    <source>
        <dbReference type="Proteomes" id="UP000069620"/>
    </source>
</evidence>
<name>A0A100VVN6_9MYCO</name>
<dbReference type="RefSeq" id="WP_062827870.1">
    <property type="nucleotide sequence ID" value="NZ_BCSX01000011.1"/>
</dbReference>
<keyword evidence="5" id="KW-1185">Reference proteome</keyword>
<organism evidence="4 5">
    <name type="scientific">Mycolicibacterium brisbanense</name>
    <dbReference type="NCBI Taxonomy" id="146020"/>
    <lineage>
        <taxon>Bacteria</taxon>
        <taxon>Bacillati</taxon>
        <taxon>Actinomycetota</taxon>
        <taxon>Actinomycetes</taxon>
        <taxon>Mycobacteriales</taxon>
        <taxon>Mycobacteriaceae</taxon>
        <taxon>Mycolicibacterium</taxon>
    </lineage>
</organism>
<comment type="caution">
    <text evidence="4">The sequence shown here is derived from an EMBL/GenBank/DDBJ whole genome shotgun (WGS) entry which is preliminary data.</text>
</comment>